<dbReference type="Pfam" id="PF13439">
    <property type="entry name" value="Glyco_transf_4"/>
    <property type="match status" value="1"/>
</dbReference>
<dbReference type="Pfam" id="PF00534">
    <property type="entry name" value="Glycos_transf_1"/>
    <property type="match status" value="1"/>
</dbReference>
<evidence type="ECO:0000313" key="3">
    <source>
        <dbReference type="EMBL" id="SPC33771.1"/>
    </source>
</evidence>
<dbReference type="GeneID" id="41594667"/>
<accession>A0A2K5AQ42</accession>
<name>A0A2K5AQ42_9ARCH</name>
<evidence type="ECO:0000259" key="2">
    <source>
        <dbReference type="Pfam" id="PF13439"/>
    </source>
</evidence>
<feature type="domain" description="Glycosyl transferase family 1" evidence="1">
    <location>
        <begin position="217"/>
        <end position="374"/>
    </location>
</feature>
<evidence type="ECO:0000313" key="4">
    <source>
        <dbReference type="Proteomes" id="UP000236248"/>
    </source>
</evidence>
<keyword evidence="3" id="KW-0808">Transferase</keyword>
<keyword evidence="4" id="KW-1185">Reference proteome</keyword>
<dbReference type="PANTHER" id="PTHR12526">
    <property type="entry name" value="GLYCOSYLTRANSFERASE"/>
    <property type="match status" value="1"/>
</dbReference>
<feature type="domain" description="Glycosyltransferase subfamily 4-like N-terminal" evidence="2">
    <location>
        <begin position="13"/>
        <end position="197"/>
    </location>
</feature>
<dbReference type="RefSeq" id="WP_103287429.1">
    <property type="nucleotide sequence ID" value="NZ_LT981265.1"/>
</dbReference>
<protein>
    <submittedName>
        <fullName evidence="3">Putative Glycosyltransferase</fullName>
    </submittedName>
</protein>
<dbReference type="EMBL" id="LT981265">
    <property type="protein sequence ID" value="SPC33771.1"/>
    <property type="molecule type" value="Genomic_DNA"/>
</dbReference>
<dbReference type="KEGG" id="ncv:NCAV_0578"/>
<reference evidence="4" key="1">
    <citation type="submission" date="2018-01" db="EMBL/GenBank/DDBJ databases">
        <authorList>
            <person name="Kerou L M."/>
        </authorList>
    </citation>
    <scope>NUCLEOTIDE SEQUENCE [LARGE SCALE GENOMIC DNA]</scope>
    <source>
        <strain evidence="4">SCU2</strain>
    </source>
</reference>
<dbReference type="SUPFAM" id="SSF53756">
    <property type="entry name" value="UDP-Glycosyltransferase/glycogen phosphorylase"/>
    <property type="match status" value="1"/>
</dbReference>
<dbReference type="CDD" id="cd03801">
    <property type="entry name" value="GT4_PimA-like"/>
    <property type="match status" value="1"/>
</dbReference>
<organism evidence="3 4">
    <name type="scientific">Candidatus Nitrosocaldus cavascurensis</name>
    <dbReference type="NCBI Taxonomy" id="2058097"/>
    <lineage>
        <taxon>Archaea</taxon>
        <taxon>Nitrososphaerota</taxon>
        <taxon>Nitrososphaeria</taxon>
        <taxon>Candidatus Nitrosocaldales</taxon>
        <taxon>Candidatus Nitrosocaldaceae</taxon>
        <taxon>Candidatus Nitrosocaldus</taxon>
    </lineage>
</organism>
<evidence type="ECO:0000259" key="1">
    <source>
        <dbReference type="Pfam" id="PF00534"/>
    </source>
</evidence>
<sequence>MRITLVHASYYYSGSEKSVELLARWLLDNGHEVKIVSAGNYKAPSDLKDIEINVLPNRGTALQLHTLLPLARFMKHNEDSTDIYHIYNVFPMAAAGLYKLLGGKRPVIATLNNYAGFCPTASAIYDECNRLSCKIRCLRNSTTNHNLLILPYAMIYPLLTRLSLKLDRYIAVSNTVKKLYVKYGYPEDRITVIPEFVFIDNLALPNQNDDYVNVINNVFKVLYVGTLAYHKGIDILIKALKIIKDKYNSIHLTLVGSSKDNYEQFLMELVNKLDLNTNITFKGYVDDNELDLLYRVHDVFIHPARWPEPYARTIMEALLHGLPCIVPDIGGSQEIVGDAGIVFRNNNPDDLANKILMLISNKELLCKMRINAIKVVSKNDINLIGKRIIQQYEETIDNSIS</sequence>
<dbReference type="InterPro" id="IPR028098">
    <property type="entry name" value="Glyco_trans_4-like_N"/>
</dbReference>
<dbReference type="AlphaFoldDB" id="A0A2K5AQ42"/>
<gene>
    <name evidence="3" type="ORF">NCAV_0578</name>
</gene>
<dbReference type="InterPro" id="IPR001296">
    <property type="entry name" value="Glyco_trans_1"/>
</dbReference>
<dbReference type="Gene3D" id="3.40.50.2000">
    <property type="entry name" value="Glycogen Phosphorylase B"/>
    <property type="match status" value="2"/>
</dbReference>
<proteinExistence type="predicted"/>
<dbReference type="GO" id="GO:0016757">
    <property type="term" value="F:glycosyltransferase activity"/>
    <property type="evidence" value="ECO:0007669"/>
    <property type="project" value="InterPro"/>
</dbReference>
<dbReference type="Proteomes" id="UP000236248">
    <property type="component" value="Chromosome NCAV"/>
</dbReference>